<dbReference type="InterPro" id="IPR036390">
    <property type="entry name" value="WH_DNA-bd_sf"/>
</dbReference>
<dbReference type="SMART" id="SM01075">
    <property type="entry name" value="CDT1"/>
    <property type="match status" value="1"/>
</dbReference>
<dbReference type="GO" id="GO:0000278">
    <property type="term" value="P:mitotic cell cycle"/>
    <property type="evidence" value="ECO:0007669"/>
    <property type="project" value="TreeGrafter"/>
</dbReference>
<dbReference type="InterPro" id="IPR032054">
    <property type="entry name" value="Cdt1_C"/>
</dbReference>
<feature type="domain" description="CDT1 Geminin-binding" evidence="4">
    <location>
        <begin position="309"/>
        <end position="516"/>
    </location>
</feature>
<dbReference type="Gene3D" id="1.10.10.1420">
    <property type="entry name" value="DNA replication factor Cdt1, C-terminal WH domain"/>
    <property type="match status" value="1"/>
</dbReference>
<sequence>MSCRSTRARAAKIVLDDTLPQTRKITDVFKVTRGRGKPQKKLHDEEHRVETKQARAPRLPKQESPEDDCSSTKAASICSPPKRAKKCPAHSAPVGVSKMLFSANDSESNSLKKEVVAEVNRDEATPCTEQEPKVESSVSEAVKSEVSTEITTCVVQSPSKDTLISEAEELSQKLASKAVQMKARARIRNVAELQAMLAEKGAIRSIHEQAQRIKSKQVEEHAKLLKSPVKSVPKGSARGQVTTRTKPNTPHKHIEPSTSAVPEFILPTHKTPAKESLDEFELKETRHIFEYGKASRLINEVKKNSSLPLPRQYDRLHECFQSCDRVVSIYTNQGRRCAVLEIQKNVEKNTHLSFTRKHLAQIIHVYPTSYDVRLDKRWNAFGGTESHGKMELIMTVNLVDDLTGYMLPDTPVKFDDKPLPTVTPSKLISPRKKVVTVLPRDPVLDAKPRLEGWRMVCRSHVFRHKLVEIAKKFHQRFLERLGLNMKDNELLRLRRFHPNFDLEQECGEIEQADLPEVDHDASERHLEMKDYLATVDTTVPLPKAVTAALEDLKSPVKKLISSNSAVPLSPRQFAEKQASKPKGAMSLLERIRAKEAERKAAEKLRDPVIEKKIELLERILHGLLRCITTYFAFKKVRSLELRTLSEQVMRSQSSMNRDALMEHLTILCEVASNYVAFAEFGGKKYLQMKENNYAAIEKVVQDEMARLQTSAGSVAQPMQGVSVASAAKKTAVRALF</sequence>
<dbReference type="InterPro" id="IPR038090">
    <property type="entry name" value="Cdt1_C_WH_dom_sf"/>
</dbReference>
<dbReference type="PANTHER" id="PTHR28637">
    <property type="entry name" value="DNA REPLICATION FACTOR CDT1"/>
    <property type="match status" value="1"/>
</dbReference>
<name>A0AAN8IDE5_TRICO</name>
<feature type="compositionally biased region" description="Polar residues" evidence="3">
    <location>
        <begin position="239"/>
        <end position="248"/>
    </location>
</feature>
<evidence type="ECO:0000256" key="1">
    <source>
        <dbReference type="ARBA" id="ARBA00008356"/>
    </source>
</evidence>
<dbReference type="GO" id="GO:0003677">
    <property type="term" value="F:DNA binding"/>
    <property type="evidence" value="ECO:0007669"/>
    <property type="project" value="InterPro"/>
</dbReference>
<proteinExistence type="inferred from homology"/>
<feature type="compositionally biased region" description="Basic and acidic residues" evidence="3">
    <location>
        <begin position="41"/>
        <end position="53"/>
    </location>
</feature>
<dbReference type="EMBL" id="WIXE01019116">
    <property type="protein sequence ID" value="KAK5970334.1"/>
    <property type="molecule type" value="Genomic_DNA"/>
</dbReference>
<dbReference type="SUPFAM" id="SSF46785">
    <property type="entry name" value="Winged helix' DNA-binding domain"/>
    <property type="match status" value="1"/>
</dbReference>
<protein>
    <recommendedName>
        <fullName evidence="4">CDT1 Geminin-binding domain-containing protein</fullName>
    </recommendedName>
</protein>
<gene>
    <name evidence="5" type="ORF">GCK32_004095</name>
</gene>
<dbReference type="GO" id="GO:0071163">
    <property type="term" value="P:DNA replication preinitiation complex assembly"/>
    <property type="evidence" value="ECO:0007669"/>
    <property type="project" value="InterPro"/>
</dbReference>
<accession>A0AAN8IDE5</accession>
<evidence type="ECO:0000313" key="5">
    <source>
        <dbReference type="EMBL" id="KAK5970334.1"/>
    </source>
</evidence>
<feature type="region of interest" description="Disordered" evidence="3">
    <location>
        <begin position="230"/>
        <end position="260"/>
    </location>
</feature>
<dbReference type="AlphaFoldDB" id="A0AAN8IDE5"/>
<evidence type="ECO:0000256" key="2">
    <source>
        <dbReference type="ARBA" id="ARBA00023306"/>
    </source>
</evidence>
<dbReference type="Proteomes" id="UP001331761">
    <property type="component" value="Unassembled WGS sequence"/>
</dbReference>
<evidence type="ECO:0000256" key="3">
    <source>
        <dbReference type="SAM" id="MobiDB-lite"/>
    </source>
</evidence>
<keyword evidence="2" id="KW-0131">Cell cycle</keyword>
<dbReference type="GO" id="GO:0000076">
    <property type="term" value="P:DNA replication checkpoint signaling"/>
    <property type="evidence" value="ECO:0007669"/>
    <property type="project" value="TreeGrafter"/>
</dbReference>
<comment type="caution">
    <text evidence="5">The sequence shown here is derived from an EMBL/GenBank/DDBJ whole genome shotgun (WGS) entry which is preliminary data.</text>
</comment>
<evidence type="ECO:0000313" key="6">
    <source>
        <dbReference type="Proteomes" id="UP001331761"/>
    </source>
</evidence>
<reference evidence="5 6" key="1">
    <citation type="submission" date="2019-10" db="EMBL/GenBank/DDBJ databases">
        <title>Assembly and Annotation for the nematode Trichostrongylus colubriformis.</title>
        <authorList>
            <person name="Martin J."/>
        </authorList>
    </citation>
    <scope>NUCLEOTIDE SEQUENCE [LARGE SCALE GENOMIC DNA]</scope>
    <source>
        <strain evidence="5">G859</strain>
        <tissue evidence="5">Whole worm</tissue>
    </source>
</reference>
<dbReference type="GO" id="GO:0030174">
    <property type="term" value="P:regulation of DNA-templated DNA replication initiation"/>
    <property type="evidence" value="ECO:0007669"/>
    <property type="project" value="InterPro"/>
</dbReference>
<dbReference type="PANTHER" id="PTHR28637:SF1">
    <property type="entry name" value="DNA REPLICATION FACTOR CDT1"/>
    <property type="match status" value="1"/>
</dbReference>
<dbReference type="InterPro" id="IPR014939">
    <property type="entry name" value="CDT1_Gemini-bd-like"/>
</dbReference>
<dbReference type="InterPro" id="IPR045173">
    <property type="entry name" value="Cdt1"/>
</dbReference>
<comment type="similarity">
    <text evidence="1">Belongs to the Cdt1 family.</text>
</comment>
<organism evidence="5 6">
    <name type="scientific">Trichostrongylus colubriformis</name>
    <name type="common">Black scour worm</name>
    <dbReference type="NCBI Taxonomy" id="6319"/>
    <lineage>
        <taxon>Eukaryota</taxon>
        <taxon>Metazoa</taxon>
        <taxon>Ecdysozoa</taxon>
        <taxon>Nematoda</taxon>
        <taxon>Chromadorea</taxon>
        <taxon>Rhabditida</taxon>
        <taxon>Rhabditina</taxon>
        <taxon>Rhabditomorpha</taxon>
        <taxon>Strongyloidea</taxon>
        <taxon>Trichostrongylidae</taxon>
        <taxon>Trichostrongylus</taxon>
    </lineage>
</organism>
<keyword evidence="6" id="KW-1185">Reference proteome</keyword>
<dbReference type="GO" id="GO:0070182">
    <property type="term" value="F:DNA polymerase binding"/>
    <property type="evidence" value="ECO:0007669"/>
    <property type="project" value="TreeGrafter"/>
</dbReference>
<dbReference type="GO" id="GO:0005634">
    <property type="term" value="C:nucleus"/>
    <property type="evidence" value="ECO:0007669"/>
    <property type="project" value="TreeGrafter"/>
</dbReference>
<evidence type="ECO:0000259" key="4">
    <source>
        <dbReference type="SMART" id="SM01075"/>
    </source>
</evidence>
<dbReference type="Pfam" id="PF08839">
    <property type="entry name" value="CDT1"/>
    <property type="match status" value="1"/>
</dbReference>
<dbReference type="Pfam" id="PF16679">
    <property type="entry name" value="CDT1_C"/>
    <property type="match status" value="1"/>
</dbReference>
<feature type="region of interest" description="Disordered" evidence="3">
    <location>
        <begin position="32"/>
        <end position="89"/>
    </location>
</feature>